<comment type="caution">
    <text evidence="2">The sequence shown here is derived from an EMBL/GenBank/DDBJ whole genome shotgun (WGS) entry which is preliminary data.</text>
</comment>
<evidence type="ECO:0000256" key="1">
    <source>
        <dbReference type="SAM" id="MobiDB-lite"/>
    </source>
</evidence>
<evidence type="ECO:0000313" key="3">
    <source>
        <dbReference type="Proteomes" id="UP000075714"/>
    </source>
</evidence>
<protein>
    <submittedName>
        <fullName evidence="2">Uncharacterized protein</fullName>
    </submittedName>
</protein>
<evidence type="ECO:0000313" key="2">
    <source>
        <dbReference type="EMBL" id="KXZ47001.1"/>
    </source>
</evidence>
<feature type="region of interest" description="Disordered" evidence="1">
    <location>
        <begin position="1"/>
        <end position="37"/>
    </location>
</feature>
<proteinExistence type="predicted"/>
<organism evidence="2 3">
    <name type="scientific">Gonium pectorale</name>
    <name type="common">Green alga</name>
    <dbReference type="NCBI Taxonomy" id="33097"/>
    <lineage>
        <taxon>Eukaryota</taxon>
        <taxon>Viridiplantae</taxon>
        <taxon>Chlorophyta</taxon>
        <taxon>core chlorophytes</taxon>
        <taxon>Chlorophyceae</taxon>
        <taxon>CS clade</taxon>
        <taxon>Chlamydomonadales</taxon>
        <taxon>Volvocaceae</taxon>
        <taxon>Gonium</taxon>
    </lineage>
</organism>
<dbReference type="Proteomes" id="UP000075714">
    <property type="component" value="Unassembled WGS sequence"/>
</dbReference>
<reference evidence="3" key="1">
    <citation type="journal article" date="2016" name="Nat. Commun.">
        <title>The Gonium pectorale genome demonstrates co-option of cell cycle regulation during the evolution of multicellularity.</title>
        <authorList>
            <person name="Hanschen E.R."/>
            <person name="Marriage T.N."/>
            <person name="Ferris P.J."/>
            <person name="Hamaji T."/>
            <person name="Toyoda A."/>
            <person name="Fujiyama A."/>
            <person name="Neme R."/>
            <person name="Noguchi H."/>
            <person name="Minakuchi Y."/>
            <person name="Suzuki M."/>
            <person name="Kawai-Toyooka H."/>
            <person name="Smith D.R."/>
            <person name="Sparks H."/>
            <person name="Anderson J."/>
            <person name="Bakaric R."/>
            <person name="Luria V."/>
            <person name="Karger A."/>
            <person name="Kirschner M.W."/>
            <person name="Durand P.M."/>
            <person name="Michod R.E."/>
            <person name="Nozaki H."/>
            <person name="Olson B.J."/>
        </authorList>
    </citation>
    <scope>NUCLEOTIDE SEQUENCE [LARGE SCALE GENOMIC DNA]</scope>
    <source>
        <strain evidence="3">NIES-2863</strain>
    </source>
</reference>
<sequence>MGVEAGGHRLTVARAQGSLPEWKKTGPPTQRREYGGLENYGMPTYDVPAYDVPPVSIAPAAPMRAAAAAGRHMGGGGGPHMGGAAGMYGSMYGMGSPRMSGQRVTRHVLEYDDL</sequence>
<keyword evidence="3" id="KW-1185">Reference proteome</keyword>
<name>A0A150GAX4_GONPE</name>
<dbReference type="AlphaFoldDB" id="A0A150GAX4"/>
<dbReference type="EMBL" id="LSYV01000040">
    <property type="protein sequence ID" value="KXZ47001.1"/>
    <property type="molecule type" value="Genomic_DNA"/>
</dbReference>
<dbReference type="OrthoDB" id="513251at2759"/>
<accession>A0A150GAX4</accession>
<gene>
    <name evidence="2" type="ORF">GPECTOR_39g495</name>
</gene>